<dbReference type="AlphaFoldDB" id="A0A9K3CXA8"/>
<name>A0A9K3CXA8_9EUKA</name>
<dbReference type="PANTHER" id="PTHR30283:SF4">
    <property type="entry name" value="PEROXIDE STRESS RESISTANCE PROTEIN YAAA"/>
    <property type="match status" value="1"/>
</dbReference>
<organism evidence="1 2">
    <name type="scientific">Kipferlia bialata</name>
    <dbReference type="NCBI Taxonomy" id="797122"/>
    <lineage>
        <taxon>Eukaryota</taxon>
        <taxon>Metamonada</taxon>
        <taxon>Carpediemonas-like organisms</taxon>
        <taxon>Kipferlia</taxon>
    </lineage>
</organism>
<comment type="caution">
    <text evidence="1">The sequence shown here is derived from an EMBL/GenBank/DDBJ whole genome shotgun (WGS) entry which is preliminary data.</text>
</comment>
<sequence>MALALPDNMALVFGPRGIQPVDTVRNLWGPVVKLPGSEDEEDEDYHDEHDGFSHYACCHVQGDEYVVLANLTFPYDGGKDTHRSYMLTVDTSALRAMCTHSPGEPVPAASVPSVSEADANVEAVPSGLMMIISPTKRLSEESPPSYAQALAQDPRQPDKTAELVAMLQRQSKAELAKTLHVSANLAALNHKRFQEWDGVEAQPALYSYDGDSFSAMDPRTHFDKTDAEWCHRHLRVISGLWGCLRACDRIKPYRLCMGDTPAGLSLYDHWEPSLLNGDLPIGHADNKEVVLLNCASGEYSKAVLPHLPECVRVVSPVFKTGGKSPTVYTKKARGLMVRWCVLNRVTDVDQIKGFDLEGYTYAGGEADSPVFTRASAPAKCPKAKRKK</sequence>
<dbReference type="PANTHER" id="PTHR30283">
    <property type="entry name" value="PEROXIDE STRESS RESPONSE PROTEIN YAAA"/>
    <property type="match status" value="1"/>
</dbReference>
<proteinExistence type="inferred from homology"/>
<dbReference type="OrthoDB" id="10267106at2759"/>
<dbReference type="Pfam" id="PF03883">
    <property type="entry name" value="H2O2_YaaD"/>
    <property type="match status" value="1"/>
</dbReference>
<dbReference type="GO" id="GO:0005829">
    <property type="term" value="C:cytosol"/>
    <property type="evidence" value="ECO:0007669"/>
    <property type="project" value="TreeGrafter"/>
</dbReference>
<evidence type="ECO:0000313" key="2">
    <source>
        <dbReference type="Proteomes" id="UP000265618"/>
    </source>
</evidence>
<dbReference type="GO" id="GO:0033194">
    <property type="term" value="P:response to hydroperoxide"/>
    <property type="evidence" value="ECO:0007669"/>
    <property type="project" value="TreeGrafter"/>
</dbReference>
<dbReference type="InterPro" id="IPR005583">
    <property type="entry name" value="YaaA"/>
</dbReference>
<evidence type="ECO:0000313" key="1">
    <source>
        <dbReference type="EMBL" id="GIQ84083.1"/>
    </source>
</evidence>
<accession>A0A9K3CXA8</accession>
<reference evidence="1 2" key="1">
    <citation type="journal article" date="2018" name="PLoS ONE">
        <title>The draft genome of Kipferlia bialata reveals reductive genome evolution in fornicate parasites.</title>
        <authorList>
            <person name="Tanifuji G."/>
            <person name="Takabayashi S."/>
            <person name="Kume K."/>
            <person name="Takagi M."/>
            <person name="Nakayama T."/>
            <person name="Kamikawa R."/>
            <person name="Inagaki Y."/>
            <person name="Hashimoto T."/>
        </authorList>
    </citation>
    <scope>NUCLEOTIDE SEQUENCE [LARGE SCALE GENOMIC DNA]</scope>
    <source>
        <strain evidence="1">NY0173</strain>
    </source>
</reference>
<gene>
    <name evidence="1" type="ORF">KIPB_005518</name>
</gene>
<dbReference type="Proteomes" id="UP000265618">
    <property type="component" value="Unassembled WGS sequence"/>
</dbReference>
<dbReference type="HAMAP" id="MF_00652">
    <property type="entry name" value="UPF0246"/>
    <property type="match status" value="1"/>
</dbReference>
<protein>
    <submittedName>
        <fullName evidence="1">Uncharacterized protein</fullName>
    </submittedName>
</protein>
<keyword evidence="2" id="KW-1185">Reference proteome</keyword>
<dbReference type="EMBL" id="BDIP01001299">
    <property type="protein sequence ID" value="GIQ84083.1"/>
    <property type="molecule type" value="Genomic_DNA"/>
</dbReference>